<evidence type="ECO:0000313" key="2">
    <source>
        <dbReference type="Proteomes" id="UP000317327"/>
    </source>
</evidence>
<protein>
    <submittedName>
        <fullName evidence="1">Uncharacterized protein</fullName>
    </submittedName>
</protein>
<evidence type="ECO:0000313" key="1">
    <source>
        <dbReference type="EMBL" id="TRO10730.1"/>
    </source>
</evidence>
<reference evidence="1 2" key="1">
    <citation type="submission" date="2019-01" db="EMBL/GenBank/DDBJ databases">
        <title>Whole genome shotgun sequencing of Pseudomonas spp. isolated by its ability to degrade furfural.</title>
        <authorList>
            <person name="Donoso R."/>
            <person name="Farkas C."/>
            <person name="Villegas P."/>
            <person name="Gonzales-Toro F."/>
            <person name="Guajardo-Parra M."/>
            <person name="Araya-Nail M."/>
            <person name="Morgante V."/>
            <person name="Perez-Pantoja D."/>
        </authorList>
    </citation>
    <scope>NUCLEOTIDE SEQUENCE [LARGE SCALE GENOMIC DNA]</scope>
    <source>
        <strain evidence="1 2">VN231</strain>
    </source>
</reference>
<dbReference type="AlphaFoldDB" id="A0ABD7RQ25"/>
<dbReference type="EMBL" id="SCFV01000019">
    <property type="protein sequence ID" value="TRO10730.1"/>
    <property type="molecule type" value="Genomic_DNA"/>
</dbReference>
<comment type="caution">
    <text evidence="1">The sequence shown here is derived from an EMBL/GenBank/DDBJ whole genome shotgun (WGS) entry which is preliminary data.</text>
</comment>
<proteinExistence type="predicted"/>
<dbReference type="Proteomes" id="UP000317327">
    <property type="component" value="Unassembled WGS sequence"/>
</dbReference>
<accession>A0ABD7RQ25</accession>
<gene>
    <name evidence="1" type="ORF">EQ836_25015</name>
</gene>
<name>A0ABD7RQ25_ECTME</name>
<sequence>MPVYIEPITHSGERITAAVAIVTGTESPRVVNTLNAESLKGVFGRYGDHLINLADTITSDLQAWLITNGPLDTWKPDLSGVYPGRITDTRNISIDAIIRSAKMNTSLFSAKGNERIQDEPNSVHLNNFQAEIKRIVLASRKNISDRFNRPFSLYGKQSKATISYVGTNLAINFSALDATSNATYQCATAQRKIVQLLRLREVEIGHRHDELLLGVFVPTRSLTATQEDHLDAYTTELEFAAKSAHVGFEVVYGSEGLNESAMPFARRILADA</sequence>
<dbReference type="RefSeq" id="WP_143503252.1">
    <property type="nucleotide sequence ID" value="NZ_SCFV01000019.1"/>
</dbReference>
<organism evidence="1 2">
    <name type="scientific">Ectopseudomonas mendocina</name>
    <name type="common">Pseudomonas mendocina</name>
    <dbReference type="NCBI Taxonomy" id="300"/>
    <lineage>
        <taxon>Bacteria</taxon>
        <taxon>Pseudomonadati</taxon>
        <taxon>Pseudomonadota</taxon>
        <taxon>Gammaproteobacteria</taxon>
        <taxon>Pseudomonadales</taxon>
        <taxon>Pseudomonadaceae</taxon>
        <taxon>Ectopseudomonas</taxon>
    </lineage>
</organism>